<evidence type="ECO:0000256" key="2">
    <source>
        <dbReference type="SAM" id="Phobius"/>
    </source>
</evidence>
<accession>A0A2R5GBF0</accession>
<organism evidence="3 4">
    <name type="scientific">Hondaea fermentalgiana</name>
    <dbReference type="NCBI Taxonomy" id="2315210"/>
    <lineage>
        <taxon>Eukaryota</taxon>
        <taxon>Sar</taxon>
        <taxon>Stramenopiles</taxon>
        <taxon>Bigyra</taxon>
        <taxon>Labyrinthulomycetes</taxon>
        <taxon>Thraustochytrida</taxon>
        <taxon>Thraustochytriidae</taxon>
        <taxon>Hondaea</taxon>
    </lineage>
</organism>
<proteinExistence type="predicted"/>
<feature type="transmembrane region" description="Helical" evidence="2">
    <location>
        <begin position="46"/>
        <end position="65"/>
    </location>
</feature>
<feature type="region of interest" description="Disordered" evidence="1">
    <location>
        <begin position="623"/>
        <end position="684"/>
    </location>
</feature>
<evidence type="ECO:0008006" key="5">
    <source>
        <dbReference type="Google" id="ProtNLM"/>
    </source>
</evidence>
<dbReference type="InParanoid" id="A0A2R5GBF0"/>
<evidence type="ECO:0000313" key="3">
    <source>
        <dbReference type="EMBL" id="GBG25903.1"/>
    </source>
</evidence>
<dbReference type="Proteomes" id="UP000241890">
    <property type="component" value="Unassembled WGS sequence"/>
</dbReference>
<feature type="transmembrane region" description="Helical" evidence="2">
    <location>
        <begin position="273"/>
        <end position="292"/>
    </location>
</feature>
<evidence type="ECO:0000313" key="4">
    <source>
        <dbReference type="Proteomes" id="UP000241890"/>
    </source>
</evidence>
<keyword evidence="2" id="KW-1133">Transmembrane helix</keyword>
<dbReference type="EMBL" id="BEYU01000016">
    <property type="protein sequence ID" value="GBG25903.1"/>
    <property type="molecule type" value="Genomic_DNA"/>
</dbReference>
<comment type="caution">
    <text evidence="3">The sequence shown here is derived from an EMBL/GenBank/DDBJ whole genome shotgun (WGS) entry which is preliminary data.</text>
</comment>
<dbReference type="OrthoDB" id="1388414at2759"/>
<name>A0A2R5GBF0_9STRA</name>
<feature type="transmembrane region" description="Helical" evidence="2">
    <location>
        <begin position="236"/>
        <end position="253"/>
    </location>
</feature>
<reference evidence="3 4" key="1">
    <citation type="submission" date="2017-12" db="EMBL/GenBank/DDBJ databases">
        <title>Sequencing, de novo assembly and annotation of complete genome of a new Thraustochytrid species, strain FCC1311.</title>
        <authorList>
            <person name="Sedici K."/>
            <person name="Godart F."/>
            <person name="Aiese Cigliano R."/>
            <person name="Sanseverino W."/>
            <person name="Barakat M."/>
            <person name="Ortet P."/>
            <person name="Marechal E."/>
            <person name="Cagnac O."/>
            <person name="Amato A."/>
        </authorList>
    </citation>
    <scope>NUCLEOTIDE SEQUENCE [LARGE SCALE GENOMIC DNA]</scope>
</reference>
<gene>
    <name evidence="3" type="ORF">FCC1311_021222</name>
</gene>
<protein>
    <recommendedName>
        <fullName evidence="5">EF-hand domain-containing protein</fullName>
    </recommendedName>
</protein>
<keyword evidence="4" id="KW-1185">Reference proteome</keyword>
<feature type="transmembrane region" description="Helical" evidence="2">
    <location>
        <begin position="86"/>
        <end position="103"/>
    </location>
</feature>
<evidence type="ECO:0000256" key="1">
    <source>
        <dbReference type="SAM" id="MobiDB-lite"/>
    </source>
</evidence>
<keyword evidence="2" id="KW-0812">Transmembrane</keyword>
<feature type="compositionally biased region" description="Acidic residues" evidence="1">
    <location>
        <begin position="637"/>
        <end position="656"/>
    </location>
</feature>
<feature type="transmembrane region" description="Helical" evidence="2">
    <location>
        <begin position="123"/>
        <end position="143"/>
    </location>
</feature>
<sequence>MHPEAGGALAAAAMEHASRALAASSGEEEGLGACRFELPHVQFGWAFLLQWMTILGILSAATEGLMSFLEEQFREQRTNIKILRRMYRELTVLGIISFSIMVIRDASRGLTINDLHLIEFAHLWLFTVGITFIFTNAMLAILLRSAKVFWDDAFAYGLHKLELRYHQLASQESMCHRIARYLLPFYRFERRRLVDKVNLWVLRRDFINRNNLPESFHFSKYLRRSLTRSVLKELKLGWDSWAFLAFCFLVGFGVAKSLDPELAYLDLDASMEFILAIMGLLFLSCLMMNRLIKWGLIRFLRIVAGAPSSHHLERLLAYAKEIHDKEQSSIMDPTGQLTADEVRLDEIFEEAKGHDKMRFSSEFATQHIILDRINVNTYTATNILPLAYAFLFTKAFRILILAQGYAVGFTILVAAQFKADLFVGWRLAVLAAIFALAIVQVTLMIPRTMRDYALLSAVARVDREALDVIDGTFMYQKDTNDSIYILANILYNTSEVVLRGLYVVEGVVPPETRSQAVAALFTVLDKHRKGIVPPLQLQAGLEQQPFRRHLRTARLRMVLRSLNCERGLTLDRCKFLVHGMERLIRKDRRSISKFTRCFGGVNVPCARCRERIPASEIDNHADECRGSKSTSFMQGVIDEDEDDESEEEDDDEDGGESSDGSVPYAASSTSFDAEGGNDSEHGSISAMSTFHDRVSVARDAKFGLLLPFALPKSRLEDA</sequence>
<dbReference type="AlphaFoldDB" id="A0A2R5GBF0"/>
<feature type="transmembrane region" description="Helical" evidence="2">
    <location>
        <begin position="423"/>
        <end position="445"/>
    </location>
</feature>
<keyword evidence="2" id="KW-0472">Membrane</keyword>
<feature type="transmembrane region" description="Helical" evidence="2">
    <location>
        <begin position="398"/>
        <end position="417"/>
    </location>
</feature>